<proteinExistence type="predicted"/>
<sequence>MLNYLLAKWAIVVFSGLRICTPEAESHYSFSALFGTGGHKGYEDVSSFTGQRFVMKRIINSNVPSRHRYQSIFRIYSDLNAVREIIIRSNKSVKFSIPTVVLVFFVCKVGNVKKLQAEKH</sequence>
<reference evidence="1" key="1">
    <citation type="submission" date="2021-08" db="EMBL/GenBank/DDBJ databases">
        <authorList>
            <person name="Zhang H."/>
            <person name="Xu M."/>
            <person name="Yu Z."/>
            <person name="Yang L."/>
            <person name="Cai Y."/>
        </authorList>
    </citation>
    <scope>NUCLEOTIDE SEQUENCE</scope>
    <source>
        <strain evidence="1">CHL1</strain>
    </source>
</reference>
<evidence type="ECO:0000313" key="1">
    <source>
        <dbReference type="EMBL" id="QZN99147.1"/>
    </source>
</evidence>
<protein>
    <submittedName>
        <fullName evidence="1">Uncharacterized protein</fullName>
    </submittedName>
</protein>
<accession>A0A9E6UGW0</accession>
<keyword evidence="2" id="KW-1185">Reference proteome</keyword>
<dbReference type="RefSeq" id="WP_261402179.1">
    <property type="nucleotide sequence ID" value="NZ_CP081869.1"/>
</dbReference>
<dbReference type="AlphaFoldDB" id="A0A9E6UGW0"/>
<gene>
    <name evidence="1" type="ORF">K6K41_20250</name>
</gene>
<dbReference type="KEGG" id="cmet:K6K41_20250"/>
<evidence type="ECO:0000313" key="2">
    <source>
        <dbReference type="Proteomes" id="UP000825701"/>
    </source>
</evidence>
<dbReference type="EMBL" id="CP081869">
    <property type="protein sequence ID" value="QZN99147.1"/>
    <property type="molecule type" value="Genomic_DNA"/>
</dbReference>
<organism evidence="1 2">
    <name type="scientific">Chenggangzhangella methanolivorans</name>
    <dbReference type="NCBI Taxonomy" id="1437009"/>
    <lineage>
        <taxon>Bacteria</taxon>
        <taxon>Pseudomonadati</taxon>
        <taxon>Pseudomonadota</taxon>
        <taxon>Alphaproteobacteria</taxon>
        <taxon>Hyphomicrobiales</taxon>
        <taxon>Methylopilaceae</taxon>
        <taxon>Chenggangzhangella</taxon>
    </lineage>
</organism>
<name>A0A9E6UGW0_9HYPH</name>
<dbReference type="Proteomes" id="UP000825701">
    <property type="component" value="Chromosome"/>
</dbReference>